<dbReference type="EMBL" id="CM046514">
    <property type="protein sequence ID" value="KAI8650435.1"/>
    <property type="molecule type" value="Genomic_DNA"/>
</dbReference>
<accession>A0ACC0QDW5</accession>
<name>A0ACC0QDW5_9HYPO</name>
<dbReference type="Proteomes" id="UP001065298">
    <property type="component" value="Chromosome 12"/>
</dbReference>
<comment type="caution">
    <text evidence="1">The sequence shown here is derived from an EMBL/GenBank/DDBJ whole genome shotgun (WGS) entry which is preliminary data.</text>
</comment>
<sequence length="255" mass="28484">MNPKSNSGMASVRENGDFTDFGILCGDERIDVHRVVISGQSPVFYRACTSRFSEATSRTYKIDEFPLAIVQRMVEYMYTGDYSSPDEDSTSEDNADHLPVLSVHTAMASLADKYDIKGLVALATERYTNTLKNDPDFEKFLDSVADIYRMPAEASQPLRDAAVEFARREARTAVDSWKGWDKFQEVLSDCPQFSKEFLCSIIQRPVMPILGHCGRCQQSGTKVPVEVLQCRCTNCGKTGATLDPQEWSFEGVLGL</sequence>
<protein>
    <submittedName>
        <fullName evidence="1">BTB domain-containing protein</fullName>
    </submittedName>
</protein>
<evidence type="ECO:0000313" key="2">
    <source>
        <dbReference type="Proteomes" id="UP001065298"/>
    </source>
</evidence>
<organism evidence="1 2">
    <name type="scientific">Fusarium keratoplasticum</name>
    <dbReference type="NCBI Taxonomy" id="1328300"/>
    <lineage>
        <taxon>Eukaryota</taxon>
        <taxon>Fungi</taxon>
        <taxon>Dikarya</taxon>
        <taxon>Ascomycota</taxon>
        <taxon>Pezizomycotina</taxon>
        <taxon>Sordariomycetes</taxon>
        <taxon>Hypocreomycetidae</taxon>
        <taxon>Hypocreales</taxon>
        <taxon>Nectriaceae</taxon>
        <taxon>Fusarium</taxon>
        <taxon>Fusarium solani species complex</taxon>
    </lineage>
</organism>
<keyword evidence="2" id="KW-1185">Reference proteome</keyword>
<evidence type="ECO:0000313" key="1">
    <source>
        <dbReference type="EMBL" id="KAI8650435.1"/>
    </source>
</evidence>
<gene>
    <name evidence="1" type="ORF">NCS57_01377200</name>
</gene>
<reference evidence="1" key="1">
    <citation type="submission" date="2022-06" db="EMBL/GenBank/DDBJ databases">
        <title>Fusarium solani species complex genomes reveal bases of compartmentalisation and animal pathogenesis.</title>
        <authorList>
            <person name="Tsai I.J."/>
        </authorList>
    </citation>
    <scope>NUCLEOTIDE SEQUENCE</scope>
    <source>
        <strain evidence="1">Fu6.1</strain>
    </source>
</reference>
<proteinExistence type="predicted"/>